<dbReference type="PROSITE" id="PS00217">
    <property type="entry name" value="SUGAR_TRANSPORT_2"/>
    <property type="match status" value="1"/>
</dbReference>
<keyword evidence="4 5" id="KW-0472">Membrane</keyword>
<reference evidence="7" key="2">
    <citation type="submission" date="2022-06" db="UniProtKB">
        <authorList>
            <consortium name="EnsemblMetazoa"/>
        </authorList>
    </citation>
    <scope>IDENTIFICATION</scope>
</reference>
<comment type="subcellular location">
    <subcellularLocation>
        <location evidence="1">Membrane</location>
        <topology evidence="1">Multi-pass membrane protein</topology>
    </subcellularLocation>
</comment>
<evidence type="ECO:0000313" key="7">
    <source>
        <dbReference type="EnsemblMetazoa" id="XP_016657679.2"/>
    </source>
</evidence>
<keyword evidence="8" id="KW-1185">Reference proteome</keyword>
<evidence type="ECO:0000259" key="6">
    <source>
        <dbReference type="PROSITE" id="PS50850"/>
    </source>
</evidence>
<feature type="transmembrane region" description="Helical" evidence="5">
    <location>
        <begin position="69"/>
        <end position="94"/>
    </location>
</feature>
<evidence type="ECO:0000256" key="5">
    <source>
        <dbReference type="SAM" id="Phobius"/>
    </source>
</evidence>
<accession>A0A8R2H658</accession>
<dbReference type="InterPro" id="IPR050549">
    <property type="entry name" value="MFS_Trehalose_Transporter"/>
</dbReference>
<evidence type="ECO:0000256" key="3">
    <source>
        <dbReference type="ARBA" id="ARBA00022989"/>
    </source>
</evidence>
<evidence type="ECO:0000256" key="4">
    <source>
        <dbReference type="ARBA" id="ARBA00023136"/>
    </source>
</evidence>
<evidence type="ECO:0000256" key="2">
    <source>
        <dbReference type="ARBA" id="ARBA00022692"/>
    </source>
</evidence>
<evidence type="ECO:0000256" key="1">
    <source>
        <dbReference type="ARBA" id="ARBA00004141"/>
    </source>
</evidence>
<organism evidence="7 8">
    <name type="scientific">Acyrthosiphon pisum</name>
    <name type="common">Pea aphid</name>
    <dbReference type="NCBI Taxonomy" id="7029"/>
    <lineage>
        <taxon>Eukaryota</taxon>
        <taxon>Metazoa</taxon>
        <taxon>Ecdysozoa</taxon>
        <taxon>Arthropoda</taxon>
        <taxon>Hexapoda</taxon>
        <taxon>Insecta</taxon>
        <taxon>Pterygota</taxon>
        <taxon>Neoptera</taxon>
        <taxon>Paraneoptera</taxon>
        <taxon>Hemiptera</taxon>
        <taxon>Sternorrhyncha</taxon>
        <taxon>Aphidomorpha</taxon>
        <taxon>Aphidoidea</taxon>
        <taxon>Aphididae</taxon>
        <taxon>Macrosiphini</taxon>
        <taxon>Acyrthosiphon</taxon>
    </lineage>
</organism>
<evidence type="ECO:0000313" key="8">
    <source>
        <dbReference type="Proteomes" id="UP000007819"/>
    </source>
</evidence>
<dbReference type="InterPro" id="IPR036259">
    <property type="entry name" value="MFS_trans_sf"/>
</dbReference>
<feature type="transmembrane region" description="Helical" evidence="5">
    <location>
        <begin position="200"/>
        <end position="221"/>
    </location>
</feature>
<keyword evidence="3 5" id="KW-1133">Transmembrane helix</keyword>
<feature type="transmembrane region" description="Helical" evidence="5">
    <location>
        <begin position="486"/>
        <end position="504"/>
    </location>
</feature>
<protein>
    <recommendedName>
        <fullName evidence="6">Major facilitator superfamily (MFS) profile domain-containing protein</fullName>
    </recommendedName>
</protein>
<dbReference type="PROSITE" id="PS50850">
    <property type="entry name" value="MFS"/>
    <property type="match status" value="1"/>
</dbReference>
<dbReference type="GO" id="GO:0016020">
    <property type="term" value="C:membrane"/>
    <property type="evidence" value="ECO:0007669"/>
    <property type="project" value="UniProtKB-SubCell"/>
</dbReference>
<keyword evidence="2 5" id="KW-0812">Transmembrane</keyword>
<dbReference type="GO" id="GO:0022857">
    <property type="term" value="F:transmembrane transporter activity"/>
    <property type="evidence" value="ECO:0007669"/>
    <property type="project" value="InterPro"/>
</dbReference>
<dbReference type="EnsemblMetazoa" id="XM_016802190.2">
    <property type="protein sequence ID" value="XP_016657679.2"/>
    <property type="gene ID" value="LOC100574753"/>
</dbReference>
<dbReference type="SUPFAM" id="SSF103473">
    <property type="entry name" value="MFS general substrate transporter"/>
    <property type="match status" value="1"/>
</dbReference>
<reference evidence="8" key="1">
    <citation type="submission" date="2010-06" db="EMBL/GenBank/DDBJ databases">
        <authorList>
            <person name="Jiang H."/>
            <person name="Abraham K."/>
            <person name="Ali S."/>
            <person name="Alsbrooks S.L."/>
            <person name="Anim B.N."/>
            <person name="Anosike U.S."/>
            <person name="Attaway T."/>
            <person name="Bandaranaike D.P."/>
            <person name="Battles P.K."/>
            <person name="Bell S.N."/>
            <person name="Bell A.V."/>
            <person name="Beltran B."/>
            <person name="Bickham C."/>
            <person name="Bustamante Y."/>
            <person name="Caleb T."/>
            <person name="Canada A."/>
            <person name="Cardenas V."/>
            <person name="Carter K."/>
            <person name="Chacko J."/>
            <person name="Chandrabose M.N."/>
            <person name="Chavez D."/>
            <person name="Chavez A."/>
            <person name="Chen L."/>
            <person name="Chu H.-S."/>
            <person name="Claassen K.J."/>
            <person name="Cockrell R."/>
            <person name="Collins M."/>
            <person name="Cooper J.A."/>
            <person name="Cree A."/>
            <person name="Curry S.M."/>
            <person name="Da Y."/>
            <person name="Dao M.D."/>
            <person name="Das B."/>
            <person name="Davila M.-L."/>
            <person name="Davy-Carroll L."/>
            <person name="Denson S."/>
            <person name="Dinh H."/>
            <person name="Ebong V.E."/>
            <person name="Edwards J.R."/>
            <person name="Egan A."/>
            <person name="El-Daye J."/>
            <person name="Escobedo L."/>
            <person name="Fernandez S."/>
            <person name="Fernando P.R."/>
            <person name="Flagg N."/>
            <person name="Forbes L.D."/>
            <person name="Fowler R.G."/>
            <person name="Fu Q."/>
            <person name="Gabisi R.A."/>
            <person name="Ganer J."/>
            <person name="Garbino Pronczuk A."/>
            <person name="Garcia R.M."/>
            <person name="Garner T."/>
            <person name="Garrett T.E."/>
            <person name="Gonzalez D.A."/>
            <person name="Hamid H."/>
            <person name="Hawkins E.S."/>
            <person name="Hirani K."/>
            <person name="Hogues M.E."/>
            <person name="Hollins B."/>
            <person name="Hsiao C.-H."/>
            <person name="Jabil R."/>
            <person name="James M.L."/>
            <person name="Jhangiani S.N."/>
            <person name="Johnson B."/>
            <person name="Johnson Q."/>
            <person name="Joshi V."/>
            <person name="Kalu J.B."/>
            <person name="Kam C."/>
            <person name="Kashfia A."/>
            <person name="Keebler J."/>
            <person name="Kisamo H."/>
            <person name="Kovar C.L."/>
            <person name="Lago L.A."/>
            <person name="Lai C.-Y."/>
            <person name="Laidlaw J."/>
            <person name="Lara F."/>
            <person name="Le T.-K."/>
            <person name="Lee S.L."/>
            <person name="Legall F.H."/>
            <person name="Lemon S.J."/>
            <person name="Lewis L.R."/>
            <person name="Li B."/>
            <person name="Liu Y."/>
            <person name="Liu Y.-S."/>
            <person name="Lopez J."/>
            <person name="Lozado R.J."/>
            <person name="Lu J."/>
            <person name="Madu R.C."/>
            <person name="Maheshwari M."/>
            <person name="Maheshwari R."/>
            <person name="Malloy K."/>
            <person name="Martinez E."/>
            <person name="Mathew T."/>
            <person name="Mercado I.C."/>
            <person name="Mercado C."/>
            <person name="Meyer B."/>
            <person name="Montgomery K."/>
            <person name="Morgan M.B."/>
            <person name="Munidasa M."/>
            <person name="Nazareth L.V."/>
            <person name="Nelson J."/>
            <person name="Ng B.M."/>
            <person name="Nguyen N.B."/>
            <person name="Nguyen P.Q."/>
            <person name="Nguyen T."/>
            <person name="Obregon M."/>
            <person name="Okwuonu G.O."/>
            <person name="Onwere C.G."/>
            <person name="Orozco G."/>
            <person name="Parra A."/>
            <person name="Patel S."/>
            <person name="Patil S."/>
            <person name="Perez A."/>
            <person name="Perez Y."/>
            <person name="Pham C."/>
            <person name="Primus E.L."/>
            <person name="Pu L.-L."/>
            <person name="Puazo M."/>
            <person name="Qin X."/>
            <person name="Quiroz J.B."/>
            <person name="Reese J."/>
            <person name="Richards S."/>
            <person name="Rives C.M."/>
            <person name="Robberts R."/>
            <person name="Ruiz S.J."/>
            <person name="Ruiz M.J."/>
            <person name="Santibanez J."/>
            <person name="Schneider B.W."/>
            <person name="Sisson I."/>
            <person name="Smith M."/>
            <person name="Sodergren E."/>
            <person name="Song X.-Z."/>
            <person name="Song B.B."/>
            <person name="Summersgill H."/>
            <person name="Thelus R."/>
            <person name="Thornton R.D."/>
            <person name="Trejos Z.Y."/>
            <person name="Usmani K."/>
            <person name="Vattathil S."/>
            <person name="Villasana D."/>
            <person name="Walker D.L."/>
            <person name="Wang S."/>
            <person name="Wang K."/>
            <person name="White C.S."/>
            <person name="Williams A.C."/>
            <person name="Williamson J."/>
            <person name="Wilson K."/>
            <person name="Woghiren I.O."/>
            <person name="Woodworth J.R."/>
            <person name="Worley K.C."/>
            <person name="Wright R.A."/>
            <person name="Wu W."/>
            <person name="Young L."/>
            <person name="Zhang L."/>
            <person name="Zhang J."/>
            <person name="Zhu Y."/>
            <person name="Muzny D.M."/>
            <person name="Weinstock G."/>
            <person name="Gibbs R.A."/>
        </authorList>
    </citation>
    <scope>NUCLEOTIDE SEQUENCE [LARGE SCALE GENOMIC DNA]</scope>
    <source>
        <strain evidence="8">LSR1</strain>
    </source>
</reference>
<dbReference type="Proteomes" id="UP000007819">
    <property type="component" value="Chromosome A2"/>
</dbReference>
<dbReference type="InterPro" id="IPR020846">
    <property type="entry name" value="MFS_dom"/>
</dbReference>
<dbReference type="Pfam" id="PF00083">
    <property type="entry name" value="Sugar_tr"/>
    <property type="match status" value="1"/>
</dbReference>
<name>A0A8R2H658_ACYPI</name>
<dbReference type="InterPro" id="IPR005829">
    <property type="entry name" value="Sugar_transporter_CS"/>
</dbReference>
<dbReference type="Gene3D" id="1.20.1250.20">
    <property type="entry name" value="MFS general substrate transporter like domains"/>
    <property type="match status" value="1"/>
</dbReference>
<dbReference type="PANTHER" id="PTHR48021">
    <property type="match status" value="1"/>
</dbReference>
<feature type="transmembrane region" description="Helical" evidence="5">
    <location>
        <begin position="453"/>
        <end position="474"/>
    </location>
</feature>
<sequence>MVGKNKTLQNTTNLRKEMESNINYRYSFKSIFAQVIKFLSRLHRKFGFRPRLKRWKATFFHPAGRKVSLALAGPCFIQTGIGIEITCSTIIIGALASNKSNNGLPPLTDEQASWFGSLLFLFTPLGSALSSLTLDHFGHKTCMIITNVPFIVSQIMFFYANSVGTLYACSMLMGISVGYSGGPSSAYIGEVCEPKLRGALMSATNVFYFVGSLLFTLIYAITLEWRLTVLIAMSIPIVTIAILFMTPQSPMWLLTKGEPLKAQQTLGKLRGWPSHETFSSKEFREMIAYTSTTMVHEDDDTEPDATSSWGQLLRPEVYRPFRLLLVYIFFANLLSGIQYVPYLVAVFTEFGAPVNVEFTLAFSVFLSTIGGIITIFLINKLGKRFLTLSTLLICSICYILIGLIGVYWTNSKPITSWLVLILFLTTTFMSSLGIMPIAWILLTEIFPMKSRNITCSAGGAMGYLISFFMIKYYLELSNFVNFYNTFTLFGISGLFGAVYFYFYLPETENKTLQEISEFFK</sequence>
<feature type="transmembrane region" description="Helical" evidence="5">
    <location>
        <begin position="360"/>
        <end position="378"/>
    </location>
</feature>
<dbReference type="AlphaFoldDB" id="A0A8R2H658"/>
<feature type="domain" description="Major facilitator superfamily (MFS) profile" evidence="6">
    <location>
        <begin position="68"/>
        <end position="508"/>
    </location>
</feature>
<feature type="transmembrane region" description="Helical" evidence="5">
    <location>
        <begin position="227"/>
        <end position="246"/>
    </location>
</feature>
<dbReference type="OrthoDB" id="6133115at2759"/>
<proteinExistence type="predicted"/>
<dbReference type="PANTHER" id="PTHR48021:SF39">
    <property type="entry name" value="MAJOR FACILITATOR SUPERFAMILY (MFS) PROFILE DOMAIN-CONTAINING PROTEIN"/>
    <property type="match status" value="1"/>
</dbReference>
<feature type="transmembrane region" description="Helical" evidence="5">
    <location>
        <begin position="114"/>
        <end position="134"/>
    </location>
</feature>
<feature type="transmembrane region" description="Helical" evidence="5">
    <location>
        <begin position="165"/>
        <end position="188"/>
    </location>
</feature>
<dbReference type="InterPro" id="IPR005828">
    <property type="entry name" value="MFS_sugar_transport-like"/>
</dbReference>
<feature type="transmembrane region" description="Helical" evidence="5">
    <location>
        <begin position="385"/>
        <end position="408"/>
    </location>
</feature>
<feature type="transmembrane region" description="Helical" evidence="5">
    <location>
        <begin position="414"/>
        <end position="441"/>
    </location>
</feature>
<feature type="transmembrane region" description="Helical" evidence="5">
    <location>
        <begin position="321"/>
        <end position="340"/>
    </location>
</feature>